<name>A0A4Q2D1V2_9AGAR</name>
<evidence type="ECO:0000313" key="1">
    <source>
        <dbReference type="EMBL" id="RXW12115.1"/>
    </source>
</evidence>
<protein>
    <submittedName>
        <fullName evidence="1">Uncharacterized protein</fullName>
    </submittedName>
</protein>
<keyword evidence="2" id="KW-1185">Reference proteome</keyword>
<reference evidence="1 2" key="1">
    <citation type="submission" date="2019-01" db="EMBL/GenBank/DDBJ databases">
        <title>Draft genome sequence of Psathyrella aberdarensis IHI B618.</title>
        <authorList>
            <person name="Buettner E."/>
            <person name="Kellner H."/>
        </authorList>
    </citation>
    <scope>NUCLEOTIDE SEQUENCE [LARGE SCALE GENOMIC DNA]</scope>
    <source>
        <strain evidence="1 2">IHI B618</strain>
    </source>
</reference>
<dbReference type="EMBL" id="SDEE01001401">
    <property type="protein sequence ID" value="RXW12115.1"/>
    <property type="molecule type" value="Genomic_DNA"/>
</dbReference>
<feature type="non-terminal residue" evidence="1">
    <location>
        <position position="167"/>
    </location>
</feature>
<comment type="caution">
    <text evidence="1">The sequence shown here is derived from an EMBL/GenBank/DDBJ whole genome shotgun (WGS) entry which is preliminary data.</text>
</comment>
<organism evidence="1 2">
    <name type="scientific">Candolleomyces aberdarensis</name>
    <dbReference type="NCBI Taxonomy" id="2316362"/>
    <lineage>
        <taxon>Eukaryota</taxon>
        <taxon>Fungi</taxon>
        <taxon>Dikarya</taxon>
        <taxon>Basidiomycota</taxon>
        <taxon>Agaricomycotina</taxon>
        <taxon>Agaricomycetes</taxon>
        <taxon>Agaricomycetidae</taxon>
        <taxon>Agaricales</taxon>
        <taxon>Agaricineae</taxon>
        <taxon>Psathyrellaceae</taxon>
        <taxon>Candolleomyces</taxon>
    </lineage>
</organism>
<dbReference type="AlphaFoldDB" id="A0A4Q2D1V2"/>
<accession>A0A4Q2D1V2</accession>
<sequence length="167" mass="18570">MASEVVYNPQRRRSTYRKSSYHKLLVNMHTFSSKHSPMYLLAGLVAILGITTVEALPVQTPEFASVYRRTGTIQHPQPNEHSFLFHGTTPLDAVKVIQKPLLSKTHGVGDLHCNEKGGSEGGFYLTDSAMAAAQFVCWGDKKLGTDKKLPPRVRIAHVLKFEWSPPA</sequence>
<proteinExistence type="predicted"/>
<evidence type="ECO:0000313" key="2">
    <source>
        <dbReference type="Proteomes" id="UP000290288"/>
    </source>
</evidence>
<dbReference type="Proteomes" id="UP000290288">
    <property type="component" value="Unassembled WGS sequence"/>
</dbReference>
<gene>
    <name evidence="1" type="ORF">EST38_g13739</name>
</gene>
<dbReference type="OrthoDB" id="3059243at2759"/>